<proteinExistence type="predicted"/>
<name>A0A9W4K4J5_9EURO</name>
<evidence type="ECO:0000313" key="2">
    <source>
        <dbReference type="EMBL" id="CAG8890425.1"/>
    </source>
</evidence>
<comment type="caution">
    <text evidence="2">The sequence shown here is derived from an EMBL/GenBank/DDBJ whole genome shotgun (WGS) entry which is preliminary data.</text>
</comment>
<dbReference type="Proteomes" id="UP001154252">
    <property type="component" value="Unassembled WGS sequence"/>
</dbReference>
<dbReference type="Pfam" id="PF07956">
    <property type="entry name" value="DUF1690"/>
    <property type="match status" value="2"/>
</dbReference>
<accession>A0A9W4K4J5</accession>
<evidence type="ECO:0008006" key="4">
    <source>
        <dbReference type="Google" id="ProtNLM"/>
    </source>
</evidence>
<feature type="compositionally biased region" description="Low complexity" evidence="1">
    <location>
        <begin position="67"/>
        <end position="84"/>
    </location>
</feature>
<evidence type="ECO:0000313" key="3">
    <source>
        <dbReference type="Proteomes" id="UP001154252"/>
    </source>
</evidence>
<protein>
    <recommendedName>
        <fullName evidence="4">Altered inheritance of mitochondria protein 13, mitochondrial</fullName>
    </recommendedName>
</protein>
<dbReference type="OrthoDB" id="5544375at2759"/>
<evidence type="ECO:0000256" key="1">
    <source>
        <dbReference type="SAM" id="MobiDB-lite"/>
    </source>
</evidence>
<feature type="region of interest" description="Disordered" evidence="1">
    <location>
        <begin position="1"/>
        <end position="28"/>
    </location>
</feature>
<feature type="region of interest" description="Disordered" evidence="1">
    <location>
        <begin position="58"/>
        <end position="85"/>
    </location>
</feature>
<dbReference type="InterPro" id="IPR012471">
    <property type="entry name" value="DUF1690"/>
</dbReference>
<dbReference type="EMBL" id="CAJVRC010000843">
    <property type="protein sequence ID" value="CAG8890425.1"/>
    <property type="molecule type" value="Genomic_DNA"/>
</dbReference>
<feature type="compositionally biased region" description="Polar residues" evidence="1">
    <location>
        <begin position="1"/>
        <end position="23"/>
    </location>
</feature>
<gene>
    <name evidence="2" type="ORF">PEGY_LOCUS2260</name>
</gene>
<organism evidence="2 3">
    <name type="scientific">Penicillium egyptiacum</name>
    <dbReference type="NCBI Taxonomy" id="1303716"/>
    <lineage>
        <taxon>Eukaryota</taxon>
        <taxon>Fungi</taxon>
        <taxon>Dikarya</taxon>
        <taxon>Ascomycota</taxon>
        <taxon>Pezizomycotina</taxon>
        <taxon>Eurotiomycetes</taxon>
        <taxon>Eurotiomycetidae</taxon>
        <taxon>Eurotiales</taxon>
        <taxon>Aspergillaceae</taxon>
        <taxon>Penicillium</taxon>
    </lineage>
</organism>
<sequence>MHSNSPVQFSSNLVDALQSNSETDSTRAKALELEIQNRVAQELQRLREREQQTLAEIEKRISESKDTTSLPVTAATAPLAPSTSGYPAGSLNLDAPRIPFAGRHHDPVPAVAAPQETAAAAQPVAKRDISRDSVAAEIEQLRSKLDGRRKLVELDDGVAKARSDVTSCLQLNDRRPLNCWEEVDAFKREVARMEAAFVDRIVG</sequence>
<reference evidence="2" key="1">
    <citation type="submission" date="2021-07" db="EMBL/GenBank/DDBJ databases">
        <authorList>
            <person name="Branca A.L. A."/>
        </authorList>
    </citation>
    <scope>NUCLEOTIDE SEQUENCE</scope>
</reference>
<keyword evidence="3" id="KW-1185">Reference proteome</keyword>
<dbReference type="AlphaFoldDB" id="A0A9W4K4J5"/>